<reference evidence="3" key="1">
    <citation type="journal article" date="2019" name="Int. J. Syst. Evol. Microbiol.">
        <title>The Global Catalogue of Microorganisms (GCM) 10K type strain sequencing project: providing services to taxonomists for standard genome sequencing and annotation.</title>
        <authorList>
            <consortium name="The Broad Institute Genomics Platform"/>
            <consortium name="The Broad Institute Genome Sequencing Center for Infectious Disease"/>
            <person name="Wu L."/>
            <person name="Ma J."/>
        </authorList>
    </citation>
    <scope>NUCLEOTIDE SEQUENCE [LARGE SCALE GENOMIC DNA]</scope>
    <source>
        <strain evidence="3">JCM 11650</strain>
    </source>
</reference>
<dbReference type="SMART" id="SM00450">
    <property type="entry name" value="RHOD"/>
    <property type="match status" value="1"/>
</dbReference>
<dbReference type="CDD" id="cd00158">
    <property type="entry name" value="RHOD"/>
    <property type="match status" value="1"/>
</dbReference>
<comment type="caution">
    <text evidence="2">The sequence shown here is derived from an EMBL/GenBank/DDBJ whole genome shotgun (WGS) entry which is preliminary data.</text>
</comment>
<dbReference type="SUPFAM" id="SSF52821">
    <property type="entry name" value="Rhodanese/Cell cycle control phosphatase"/>
    <property type="match status" value="1"/>
</dbReference>
<evidence type="ECO:0000313" key="2">
    <source>
        <dbReference type="EMBL" id="MFD1835908.1"/>
    </source>
</evidence>
<gene>
    <name evidence="2" type="ORF">ACFSDA_12610</name>
</gene>
<evidence type="ECO:0000313" key="3">
    <source>
        <dbReference type="Proteomes" id="UP001597280"/>
    </source>
</evidence>
<dbReference type="Gene3D" id="3.40.250.10">
    <property type="entry name" value="Rhodanese-like domain"/>
    <property type="match status" value="1"/>
</dbReference>
<sequence>MDVRETYEHEAGHIPGDRHLDLQHVALETDSIDQDRPVIFYCRAGIRSAMPTEAFRAAGWEAYNLEGGLLAWIAAEDGIEPSDGRVAPH</sequence>
<organism evidence="2 3">
    <name type="scientific">Brachybacterium rhamnosum</name>
    <dbReference type="NCBI Taxonomy" id="173361"/>
    <lineage>
        <taxon>Bacteria</taxon>
        <taxon>Bacillati</taxon>
        <taxon>Actinomycetota</taxon>
        <taxon>Actinomycetes</taxon>
        <taxon>Micrococcales</taxon>
        <taxon>Dermabacteraceae</taxon>
        <taxon>Brachybacterium</taxon>
    </lineage>
</organism>
<keyword evidence="3" id="KW-1185">Reference proteome</keyword>
<dbReference type="PANTHER" id="PTHR43031:SF1">
    <property type="entry name" value="PYRIDINE NUCLEOTIDE-DISULPHIDE OXIDOREDUCTASE"/>
    <property type="match status" value="1"/>
</dbReference>
<dbReference type="PANTHER" id="PTHR43031">
    <property type="entry name" value="FAD-DEPENDENT OXIDOREDUCTASE"/>
    <property type="match status" value="1"/>
</dbReference>
<feature type="domain" description="Rhodanese" evidence="1">
    <location>
        <begin position="2"/>
        <end position="81"/>
    </location>
</feature>
<evidence type="ECO:0000259" key="1">
    <source>
        <dbReference type="PROSITE" id="PS50206"/>
    </source>
</evidence>
<accession>A0ABW4Q2I0</accession>
<proteinExistence type="predicted"/>
<dbReference type="Pfam" id="PF00581">
    <property type="entry name" value="Rhodanese"/>
    <property type="match status" value="1"/>
</dbReference>
<protein>
    <submittedName>
        <fullName evidence="2">Rhodanese-like domain-containing protein</fullName>
    </submittedName>
</protein>
<dbReference type="InterPro" id="IPR001763">
    <property type="entry name" value="Rhodanese-like_dom"/>
</dbReference>
<dbReference type="PROSITE" id="PS50206">
    <property type="entry name" value="RHODANESE_3"/>
    <property type="match status" value="1"/>
</dbReference>
<dbReference type="InterPro" id="IPR050229">
    <property type="entry name" value="GlpE_sulfurtransferase"/>
</dbReference>
<dbReference type="Proteomes" id="UP001597280">
    <property type="component" value="Unassembled WGS sequence"/>
</dbReference>
<dbReference type="RefSeq" id="WP_343906090.1">
    <property type="nucleotide sequence ID" value="NZ_BAAAIS010000003.1"/>
</dbReference>
<dbReference type="InterPro" id="IPR036873">
    <property type="entry name" value="Rhodanese-like_dom_sf"/>
</dbReference>
<name>A0ABW4Q2I0_9MICO</name>
<dbReference type="EMBL" id="JBHUFL010000003">
    <property type="protein sequence ID" value="MFD1835908.1"/>
    <property type="molecule type" value="Genomic_DNA"/>
</dbReference>